<feature type="transmembrane region" description="Helical" evidence="1">
    <location>
        <begin position="113"/>
        <end position="131"/>
    </location>
</feature>
<feature type="transmembrane region" description="Helical" evidence="1">
    <location>
        <begin position="288"/>
        <end position="311"/>
    </location>
</feature>
<protein>
    <recommendedName>
        <fullName evidence="5">YibE/F family protein</fullName>
    </recommendedName>
</protein>
<dbReference type="PANTHER" id="PTHR41771">
    <property type="entry name" value="MEMBRANE PROTEIN-RELATED"/>
    <property type="match status" value="1"/>
</dbReference>
<dbReference type="Proteomes" id="UP000176932">
    <property type="component" value="Unassembled WGS sequence"/>
</dbReference>
<keyword evidence="1" id="KW-0812">Transmembrane</keyword>
<sequence>MKYSAWRSVKWTVVIGVLLIIVPSMAAQEAPSSYEVRAEIQTVILDESVDGNRHVVFEAVDESGRVFQVDSAQSYVQGVRYRLAPEQEVVLQIVEQPDGEVLAFLVDVVRTTSLLWIALLFVLVVVAVGWWRGALALVGLGVTVFVLLAWMVPRILAGNDPVMTVALGSVVILCVNMFLTHGFRQATSIAFGSTVIGLGLTVFFAKLFVVWSNLSGLGTEEAAFVQLLGGQIQPSGLLLAGMVLGAVGVLDDIAVTQVETVYELRAADPYLSRRALFGRVMRVGRHHIASVVNTLVLAYAGVALPLLLLFFVNSNFELWRLINAELIAEEIVRTLAGTLGLVLLMPIATALAVWIPTRRSPPTSNLQPL</sequence>
<evidence type="ECO:0000256" key="1">
    <source>
        <dbReference type="SAM" id="Phobius"/>
    </source>
</evidence>
<evidence type="ECO:0000313" key="4">
    <source>
        <dbReference type="Proteomes" id="UP000176932"/>
    </source>
</evidence>
<feature type="signal peptide" evidence="2">
    <location>
        <begin position="1"/>
        <end position="26"/>
    </location>
</feature>
<organism evidence="3 4">
    <name type="scientific">Candidatus Uhrbacteria bacterium RIFCSPLOWO2_01_FULL_53_9</name>
    <dbReference type="NCBI Taxonomy" id="1802403"/>
    <lineage>
        <taxon>Bacteria</taxon>
        <taxon>Candidatus Uhriibacteriota</taxon>
    </lineage>
</organism>
<name>A0A1F7UYV1_9BACT</name>
<proteinExistence type="predicted"/>
<feature type="transmembrane region" description="Helical" evidence="1">
    <location>
        <begin position="191"/>
        <end position="212"/>
    </location>
</feature>
<evidence type="ECO:0008006" key="5">
    <source>
        <dbReference type="Google" id="ProtNLM"/>
    </source>
</evidence>
<dbReference type="PANTHER" id="PTHR41771:SF1">
    <property type="entry name" value="MEMBRANE PROTEIN"/>
    <property type="match status" value="1"/>
</dbReference>
<feature type="transmembrane region" description="Helical" evidence="1">
    <location>
        <begin position="162"/>
        <end position="179"/>
    </location>
</feature>
<feature type="transmembrane region" description="Helical" evidence="1">
    <location>
        <begin position="232"/>
        <end position="250"/>
    </location>
</feature>
<evidence type="ECO:0000313" key="3">
    <source>
        <dbReference type="EMBL" id="OGL83445.1"/>
    </source>
</evidence>
<feature type="transmembrane region" description="Helical" evidence="1">
    <location>
        <begin position="138"/>
        <end position="156"/>
    </location>
</feature>
<dbReference type="Pfam" id="PF07907">
    <property type="entry name" value="YibE_F"/>
    <property type="match status" value="1"/>
</dbReference>
<feature type="transmembrane region" description="Helical" evidence="1">
    <location>
        <begin position="331"/>
        <end position="355"/>
    </location>
</feature>
<keyword evidence="1" id="KW-1133">Transmembrane helix</keyword>
<accession>A0A1F7UYV1</accession>
<keyword evidence="2" id="KW-0732">Signal</keyword>
<comment type="caution">
    <text evidence="3">The sequence shown here is derived from an EMBL/GenBank/DDBJ whole genome shotgun (WGS) entry which is preliminary data.</text>
</comment>
<gene>
    <name evidence="3" type="ORF">A3B32_00385</name>
</gene>
<feature type="chain" id="PRO_5009533171" description="YibE/F family protein" evidence="2">
    <location>
        <begin position="27"/>
        <end position="369"/>
    </location>
</feature>
<dbReference type="InterPro" id="IPR012507">
    <property type="entry name" value="YibE_F"/>
</dbReference>
<dbReference type="AlphaFoldDB" id="A0A1F7UYV1"/>
<dbReference type="EMBL" id="MGEL01000011">
    <property type="protein sequence ID" value="OGL83445.1"/>
    <property type="molecule type" value="Genomic_DNA"/>
</dbReference>
<keyword evidence="1" id="KW-0472">Membrane</keyword>
<evidence type="ECO:0000256" key="2">
    <source>
        <dbReference type="SAM" id="SignalP"/>
    </source>
</evidence>
<reference evidence="3 4" key="1">
    <citation type="journal article" date="2016" name="Nat. Commun.">
        <title>Thousands of microbial genomes shed light on interconnected biogeochemical processes in an aquifer system.</title>
        <authorList>
            <person name="Anantharaman K."/>
            <person name="Brown C.T."/>
            <person name="Hug L.A."/>
            <person name="Sharon I."/>
            <person name="Castelle C.J."/>
            <person name="Probst A.J."/>
            <person name="Thomas B.C."/>
            <person name="Singh A."/>
            <person name="Wilkins M.J."/>
            <person name="Karaoz U."/>
            <person name="Brodie E.L."/>
            <person name="Williams K.H."/>
            <person name="Hubbard S.S."/>
            <person name="Banfield J.F."/>
        </authorList>
    </citation>
    <scope>NUCLEOTIDE SEQUENCE [LARGE SCALE GENOMIC DNA]</scope>
</reference>